<gene>
    <name evidence="1" type="ORF">EI981_22930</name>
</gene>
<protein>
    <submittedName>
        <fullName evidence="1">DNA alkylation repair protein</fullName>
    </submittedName>
</protein>
<evidence type="ECO:0000313" key="1">
    <source>
        <dbReference type="EMBL" id="AZS17031.1"/>
    </source>
</evidence>
<evidence type="ECO:0000313" key="2">
    <source>
        <dbReference type="Proteomes" id="UP000270678"/>
    </source>
</evidence>
<reference evidence="2" key="1">
    <citation type="submission" date="2018-12" db="EMBL/GenBank/DDBJ databases">
        <title>Complete genome sequence of Paenibacillus sp. MBLB1234.</title>
        <authorList>
            <person name="Nam Y.-D."/>
            <person name="Kang J."/>
            <person name="Chung W.-H."/>
            <person name="Park Y.S."/>
        </authorList>
    </citation>
    <scope>NUCLEOTIDE SEQUENCE [LARGE SCALE GENOMIC DNA]</scope>
    <source>
        <strain evidence="2">MBLB1234</strain>
    </source>
</reference>
<accession>A0A3S9V369</accession>
<dbReference type="SUPFAM" id="SSF48371">
    <property type="entry name" value="ARM repeat"/>
    <property type="match status" value="1"/>
</dbReference>
<dbReference type="AlphaFoldDB" id="A0A3S9V369"/>
<dbReference type="OrthoDB" id="9797162at2"/>
<organism evidence="1 2">
    <name type="scientific">Paenibacillus lutimineralis</name>
    <dbReference type="NCBI Taxonomy" id="2707005"/>
    <lineage>
        <taxon>Bacteria</taxon>
        <taxon>Bacillati</taxon>
        <taxon>Bacillota</taxon>
        <taxon>Bacilli</taxon>
        <taxon>Bacillales</taxon>
        <taxon>Paenibacillaceae</taxon>
        <taxon>Paenibacillus</taxon>
    </lineage>
</organism>
<dbReference type="EMBL" id="CP034346">
    <property type="protein sequence ID" value="AZS17031.1"/>
    <property type="molecule type" value="Genomic_DNA"/>
</dbReference>
<proteinExistence type="predicted"/>
<dbReference type="Proteomes" id="UP000270678">
    <property type="component" value="Chromosome"/>
</dbReference>
<name>A0A3S9V369_9BACL</name>
<sequence>MGRKGAKKVSEIHPELLQLLQQGRLETVNLTEWLAIDHITLLLHILDELELEQHSEAMLSDLESIPPKIMKMIPAIAGVWLRLLNQMPEFKRIEAMDRLSTHRSDSVRCWAAYIVGLDELTLDQKLQRIRFFAADEHFGVREIAWMAIREHVAQELKEAIRMLVDWAHDDNANIRRFAIEVTRPHGVWAKHIAALKANPAFALPLLDIVKSDPSKYVQDSVGNWLNDAGKSRPEWVVQVCQTWEEQSRTRETMRILKRAQRSFK</sequence>
<dbReference type="InterPro" id="IPR016024">
    <property type="entry name" value="ARM-type_fold"/>
</dbReference>
<dbReference type="Gene3D" id="1.25.40.290">
    <property type="entry name" value="ARM repeat domains"/>
    <property type="match status" value="1"/>
</dbReference>
<dbReference type="KEGG" id="plut:EI981_22930"/>
<keyword evidence="2" id="KW-1185">Reference proteome</keyword>
<dbReference type="RefSeq" id="WP_127002214.1">
    <property type="nucleotide sequence ID" value="NZ_CP034346.1"/>
</dbReference>
<dbReference type="Pfam" id="PF08713">
    <property type="entry name" value="DNA_alkylation"/>
    <property type="match status" value="1"/>
</dbReference>
<dbReference type="InterPro" id="IPR014825">
    <property type="entry name" value="DNA_alkylation"/>
</dbReference>